<gene>
    <name evidence="2" type="ORF">HYW89_03945</name>
</gene>
<proteinExistence type="predicted"/>
<dbReference type="AlphaFoldDB" id="A0A7T5UQF0"/>
<dbReference type="NCBIfam" id="TIGR04272">
    <property type="entry name" value="cxxc_cxxc_Mbark"/>
    <property type="match status" value="1"/>
</dbReference>
<dbReference type="Pfam" id="PF23477">
    <property type="entry name" value="zf_Tbcl_2"/>
    <property type="match status" value="1"/>
</dbReference>
<feature type="domain" description="CxxC-x17-CxxC" evidence="1">
    <location>
        <begin position="14"/>
        <end position="50"/>
    </location>
</feature>
<protein>
    <recommendedName>
        <fullName evidence="1">CxxC-x17-CxxC domain-containing protein</fullName>
    </recommendedName>
</protein>
<evidence type="ECO:0000259" key="1">
    <source>
        <dbReference type="Pfam" id="PF23477"/>
    </source>
</evidence>
<dbReference type="InterPro" id="IPR026363">
    <property type="entry name" value="CxxC-x17-CxxC_dom"/>
</dbReference>
<sequence>MAFQDQRGGFQDDRPKYDITCSKCGAASTVPFPPTAGRDVYCKDCFREMRPPRRDFHGGGGFRPR</sequence>
<reference evidence="2 3" key="1">
    <citation type="submission" date="2020-07" db="EMBL/GenBank/DDBJ databases">
        <title>Huge and variable diversity of episymbiotic CPR bacteria and DPANN archaea in groundwater ecosystems.</title>
        <authorList>
            <person name="He C.Y."/>
            <person name="Keren R."/>
            <person name="Whittaker M."/>
            <person name="Farag I.F."/>
            <person name="Doudna J."/>
            <person name="Cate J.H.D."/>
            <person name="Banfield J.F."/>
        </authorList>
    </citation>
    <scope>NUCLEOTIDE SEQUENCE [LARGE SCALE GENOMIC DNA]</scope>
    <source>
        <strain evidence="2">NC_groundwater_541_Ag_S-0.1um_46_50</strain>
    </source>
</reference>
<evidence type="ECO:0000313" key="2">
    <source>
        <dbReference type="EMBL" id="QQG45121.1"/>
    </source>
</evidence>
<dbReference type="Proteomes" id="UP000595618">
    <property type="component" value="Chromosome"/>
</dbReference>
<evidence type="ECO:0000313" key="3">
    <source>
        <dbReference type="Proteomes" id="UP000595618"/>
    </source>
</evidence>
<name>A0A7T5UQF0_9BACT</name>
<organism evidence="2 3">
    <name type="scientific">Candidatus Sungiibacteriota bacterium</name>
    <dbReference type="NCBI Taxonomy" id="2750080"/>
    <lineage>
        <taxon>Bacteria</taxon>
        <taxon>Candidatus Sungiibacteriota</taxon>
    </lineage>
</organism>
<dbReference type="EMBL" id="CP066690">
    <property type="protein sequence ID" value="QQG45121.1"/>
    <property type="molecule type" value="Genomic_DNA"/>
</dbReference>
<accession>A0A7T5UQF0</accession>